<dbReference type="InterPro" id="IPR036388">
    <property type="entry name" value="WH-like_DNA-bd_sf"/>
</dbReference>
<organism evidence="5 6">
    <name type="scientific">Actinokineospora spheciospongiae</name>
    <dbReference type="NCBI Taxonomy" id="909613"/>
    <lineage>
        <taxon>Bacteria</taxon>
        <taxon>Bacillati</taxon>
        <taxon>Actinomycetota</taxon>
        <taxon>Actinomycetes</taxon>
        <taxon>Pseudonocardiales</taxon>
        <taxon>Pseudonocardiaceae</taxon>
        <taxon>Actinokineospora</taxon>
    </lineage>
</organism>
<dbReference type="Gene3D" id="1.10.10.10">
    <property type="entry name" value="Winged helix-like DNA-binding domain superfamily/Winged helix DNA-binding domain"/>
    <property type="match status" value="1"/>
</dbReference>
<evidence type="ECO:0000313" key="6">
    <source>
        <dbReference type="Proteomes" id="UP000019277"/>
    </source>
</evidence>
<dbReference type="GO" id="GO:0003677">
    <property type="term" value="F:DNA binding"/>
    <property type="evidence" value="ECO:0007669"/>
    <property type="project" value="UniProtKB-KW"/>
</dbReference>
<comment type="caution">
    <text evidence="5">The sequence shown here is derived from an EMBL/GenBank/DDBJ whole genome shotgun (WGS) entry which is preliminary data.</text>
</comment>
<keyword evidence="1" id="KW-0805">Transcription regulation</keyword>
<dbReference type="SMART" id="SM00345">
    <property type="entry name" value="HTH_GNTR"/>
    <property type="match status" value="1"/>
</dbReference>
<proteinExistence type="predicted"/>
<keyword evidence="3" id="KW-0804">Transcription</keyword>
<dbReference type="PRINTS" id="PR00035">
    <property type="entry name" value="HTHGNTR"/>
</dbReference>
<dbReference type="InterPro" id="IPR000524">
    <property type="entry name" value="Tscrpt_reg_HTH_GntR"/>
</dbReference>
<dbReference type="EMBL" id="AYXG01000216">
    <property type="protein sequence ID" value="EWC59148.1"/>
    <property type="molecule type" value="Genomic_DNA"/>
</dbReference>
<dbReference type="InterPro" id="IPR050679">
    <property type="entry name" value="Bact_HTH_transcr_reg"/>
</dbReference>
<dbReference type="SUPFAM" id="SSF64288">
    <property type="entry name" value="Chorismate lyase-like"/>
    <property type="match status" value="1"/>
</dbReference>
<dbReference type="eggNOG" id="COG2188">
    <property type="taxonomic scope" value="Bacteria"/>
</dbReference>
<sequence length="248" mass="27181">MPTGRFGYREIAAELRDRIDSGALAPNAKVPGENELMATYGVEQPTARRALDALKNEGLIIARRGAGTFVREFRPIRRVSPDRLQEAVWSGGESIWTADDPDRRPDVRSIAITREAPPASVSGALGLAEGEEVLVRRRTYAIEDRPVQLATSYYPAALVAGSPIGEEDTGPGGAYGRLADLGHKPIRFREEVRCRMPRAEEADALHLAQGTPVIMIVRTAYTAEDLAVEVNEMVLDSASYVLEYRFTS</sequence>
<dbReference type="SMART" id="SM00866">
    <property type="entry name" value="UTRA"/>
    <property type="match status" value="1"/>
</dbReference>
<dbReference type="PROSITE" id="PS50949">
    <property type="entry name" value="HTH_GNTR"/>
    <property type="match status" value="1"/>
</dbReference>
<dbReference type="PANTHER" id="PTHR44846">
    <property type="entry name" value="MANNOSYL-D-GLYCERATE TRANSPORT/METABOLISM SYSTEM REPRESSOR MNGR-RELATED"/>
    <property type="match status" value="1"/>
</dbReference>
<evidence type="ECO:0000313" key="5">
    <source>
        <dbReference type="EMBL" id="EWC59148.1"/>
    </source>
</evidence>
<keyword evidence="2" id="KW-0238">DNA-binding</keyword>
<protein>
    <submittedName>
        <fullName evidence="5">Putative biotin regulatory protein BioR (GntR family)</fullName>
    </submittedName>
</protein>
<accession>W7IFQ6</accession>
<dbReference type="InterPro" id="IPR028978">
    <property type="entry name" value="Chorismate_lyase_/UTRA_dom_sf"/>
</dbReference>
<evidence type="ECO:0000256" key="3">
    <source>
        <dbReference type="ARBA" id="ARBA00023163"/>
    </source>
</evidence>
<dbReference type="OrthoDB" id="3615556at2"/>
<gene>
    <name evidence="5" type="ORF">UO65_5575</name>
</gene>
<dbReference type="GO" id="GO:0003700">
    <property type="term" value="F:DNA-binding transcription factor activity"/>
    <property type="evidence" value="ECO:0007669"/>
    <property type="project" value="InterPro"/>
</dbReference>
<dbReference type="CDD" id="cd07377">
    <property type="entry name" value="WHTH_GntR"/>
    <property type="match status" value="1"/>
</dbReference>
<dbReference type="SUPFAM" id="SSF46785">
    <property type="entry name" value="Winged helix' DNA-binding domain"/>
    <property type="match status" value="1"/>
</dbReference>
<dbReference type="STRING" id="909613.UO65_5575"/>
<evidence type="ECO:0000259" key="4">
    <source>
        <dbReference type="PROSITE" id="PS50949"/>
    </source>
</evidence>
<dbReference type="PANTHER" id="PTHR44846:SF17">
    <property type="entry name" value="GNTR-FAMILY TRANSCRIPTIONAL REGULATOR"/>
    <property type="match status" value="1"/>
</dbReference>
<dbReference type="Pfam" id="PF07702">
    <property type="entry name" value="UTRA"/>
    <property type="match status" value="1"/>
</dbReference>
<keyword evidence="6" id="KW-1185">Reference proteome</keyword>
<evidence type="ECO:0000256" key="1">
    <source>
        <dbReference type="ARBA" id="ARBA00023015"/>
    </source>
</evidence>
<dbReference type="Gene3D" id="3.40.1410.10">
    <property type="entry name" value="Chorismate lyase-like"/>
    <property type="match status" value="1"/>
</dbReference>
<name>W7IFQ6_9PSEU</name>
<dbReference type="GO" id="GO:0045892">
    <property type="term" value="P:negative regulation of DNA-templated transcription"/>
    <property type="evidence" value="ECO:0007669"/>
    <property type="project" value="TreeGrafter"/>
</dbReference>
<dbReference type="InterPro" id="IPR036390">
    <property type="entry name" value="WH_DNA-bd_sf"/>
</dbReference>
<dbReference type="InterPro" id="IPR011663">
    <property type="entry name" value="UTRA"/>
</dbReference>
<dbReference type="Pfam" id="PF00392">
    <property type="entry name" value="GntR"/>
    <property type="match status" value="1"/>
</dbReference>
<evidence type="ECO:0000256" key="2">
    <source>
        <dbReference type="ARBA" id="ARBA00023125"/>
    </source>
</evidence>
<dbReference type="AlphaFoldDB" id="W7IFQ6"/>
<reference evidence="5 6" key="1">
    <citation type="journal article" date="2014" name="Genome Announc.">
        <title>Draft Genome Sequence of the Antitrypanosomally Active Sponge-Associated Bacterium Actinokineospora sp. Strain EG49.</title>
        <authorList>
            <person name="Harjes J."/>
            <person name="Ryu T."/>
            <person name="Abdelmohsen U.R."/>
            <person name="Moitinho-Silva L."/>
            <person name="Horn H."/>
            <person name="Ravasi T."/>
            <person name="Hentschel U."/>
        </authorList>
    </citation>
    <scope>NUCLEOTIDE SEQUENCE [LARGE SCALE GENOMIC DNA]</scope>
    <source>
        <strain evidence="5 6">EG49</strain>
    </source>
</reference>
<dbReference type="PATRIC" id="fig|909613.9.peg.5574"/>
<feature type="domain" description="HTH gntR-type" evidence="4">
    <location>
        <begin position="5"/>
        <end position="73"/>
    </location>
</feature>
<dbReference type="Proteomes" id="UP000019277">
    <property type="component" value="Unassembled WGS sequence"/>
</dbReference>
<dbReference type="RefSeq" id="WP_035288134.1">
    <property type="nucleotide sequence ID" value="NZ_AYXG01000216.1"/>
</dbReference>